<dbReference type="Proteomes" id="UP001164746">
    <property type="component" value="Chromosome 6"/>
</dbReference>
<accession>A0ABY7EJY6</accession>
<dbReference type="PROSITE" id="PS50092">
    <property type="entry name" value="TSP1"/>
    <property type="match status" value="2"/>
</dbReference>
<feature type="region of interest" description="Disordered" evidence="3">
    <location>
        <begin position="1"/>
        <end position="24"/>
    </location>
</feature>
<dbReference type="PANTHER" id="PTHR22906:SF21">
    <property type="entry name" value="SEMA DOMAIN-CONTAINING PROTEIN"/>
    <property type="match status" value="1"/>
</dbReference>
<keyword evidence="5" id="KW-1185">Reference proteome</keyword>
<keyword evidence="2" id="KW-1015">Disulfide bond</keyword>
<reference evidence="4" key="1">
    <citation type="submission" date="2022-11" db="EMBL/GenBank/DDBJ databases">
        <title>Centuries of genome instability and evolution in soft-shell clam transmissible cancer (bioRxiv).</title>
        <authorList>
            <person name="Hart S.F.M."/>
            <person name="Yonemitsu M.A."/>
            <person name="Giersch R.M."/>
            <person name="Beal B.F."/>
            <person name="Arriagada G."/>
            <person name="Davis B.W."/>
            <person name="Ostrander E.A."/>
            <person name="Goff S.P."/>
            <person name="Metzger M.J."/>
        </authorList>
    </citation>
    <scope>NUCLEOTIDE SEQUENCE</scope>
    <source>
        <strain evidence="4">MELC-2E11</strain>
        <tissue evidence="4">Siphon/mantle</tissue>
    </source>
</reference>
<sequence length="258" mass="28624">MEDIQTGRNGQVVHPPVPTESKPDIDFATTPLNALCTGDYFNFEKCYSEHECDPRNDKRLKQTFLELLCGRFDELSNGSVVVQFHSTATDTCHSAFMIYNSVNGGFSAWTPWIKCSDTCGDGTRSRYRLCNNPPPQYGGTECNGDLSSFDACSIQKICPINGIFSNWSTWTTCSVSCGNGTRVRERLCDNPQPQHNGSTCTGDYKESEDCFTGILCPIYHRGCTSSKDEEGCITDFCNANQGTCLDTSAFFLLIKLYI</sequence>
<dbReference type="SUPFAM" id="SSF82895">
    <property type="entry name" value="TSP-1 type 1 repeat"/>
    <property type="match status" value="2"/>
</dbReference>
<dbReference type="Pfam" id="PF00090">
    <property type="entry name" value="TSP_1"/>
    <property type="match status" value="2"/>
</dbReference>
<name>A0ABY7EJY6_MYAAR</name>
<dbReference type="Gene3D" id="2.20.100.10">
    <property type="entry name" value="Thrombospondin type-1 (TSP1) repeat"/>
    <property type="match status" value="2"/>
</dbReference>
<dbReference type="InterPro" id="IPR036383">
    <property type="entry name" value="TSP1_rpt_sf"/>
</dbReference>
<organism evidence="4 5">
    <name type="scientific">Mya arenaria</name>
    <name type="common">Soft-shell clam</name>
    <dbReference type="NCBI Taxonomy" id="6604"/>
    <lineage>
        <taxon>Eukaryota</taxon>
        <taxon>Metazoa</taxon>
        <taxon>Spiralia</taxon>
        <taxon>Lophotrochozoa</taxon>
        <taxon>Mollusca</taxon>
        <taxon>Bivalvia</taxon>
        <taxon>Autobranchia</taxon>
        <taxon>Heteroconchia</taxon>
        <taxon>Euheterodonta</taxon>
        <taxon>Imparidentia</taxon>
        <taxon>Neoheterodontei</taxon>
        <taxon>Myida</taxon>
        <taxon>Myoidea</taxon>
        <taxon>Myidae</taxon>
        <taxon>Mya</taxon>
    </lineage>
</organism>
<evidence type="ECO:0000256" key="3">
    <source>
        <dbReference type="SAM" id="MobiDB-lite"/>
    </source>
</evidence>
<protein>
    <submittedName>
        <fullName evidence="4">HMCN1-like protein</fullName>
    </submittedName>
</protein>
<dbReference type="InterPro" id="IPR000884">
    <property type="entry name" value="TSP1_rpt"/>
</dbReference>
<gene>
    <name evidence="4" type="ORF">MAR_017469</name>
</gene>
<evidence type="ECO:0000256" key="1">
    <source>
        <dbReference type="ARBA" id="ARBA00022737"/>
    </source>
</evidence>
<dbReference type="PRINTS" id="PR01705">
    <property type="entry name" value="TSP1REPEAT"/>
</dbReference>
<dbReference type="PANTHER" id="PTHR22906">
    <property type="entry name" value="PROPERDIN"/>
    <property type="match status" value="1"/>
</dbReference>
<keyword evidence="1" id="KW-0677">Repeat</keyword>
<dbReference type="EMBL" id="CP111017">
    <property type="protein sequence ID" value="WAR07511.1"/>
    <property type="molecule type" value="Genomic_DNA"/>
</dbReference>
<dbReference type="SMART" id="SM00209">
    <property type="entry name" value="TSP1"/>
    <property type="match status" value="2"/>
</dbReference>
<proteinExistence type="predicted"/>
<evidence type="ECO:0000313" key="4">
    <source>
        <dbReference type="EMBL" id="WAR07511.1"/>
    </source>
</evidence>
<evidence type="ECO:0000256" key="2">
    <source>
        <dbReference type="ARBA" id="ARBA00023157"/>
    </source>
</evidence>
<dbReference type="InterPro" id="IPR052065">
    <property type="entry name" value="Compl_asym_regulator"/>
</dbReference>
<evidence type="ECO:0000313" key="5">
    <source>
        <dbReference type="Proteomes" id="UP001164746"/>
    </source>
</evidence>